<dbReference type="Proteomes" id="UP000039865">
    <property type="component" value="Unassembled WGS sequence"/>
</dbReference>
<dbReference type="EMBL" id="CCKQ01018104">
    <property type="protein sequence ID" value="CDW90043.1"/>
    <property type="molecule type" value="Genomic_DNA"/>
</dbReference>
<organism evidence="3 4">
    <name type="scientific">Stylonychia lemnae</name>
    <name type="common">Ciliate</name>
    <dbReference type="NCBI Taxonomy" id="5949"/>
    <lineage>
        <taxon>Eukaryota</taxon>
        <taxon>Sar</taxon>
        <taxon>Alveolata</taxon>
        <taxon>Ciliophora</taxon>
        <taxon>Intramacronucleata</taxon>
        <taxon>Spirotrichea</taxon>
        <taxon>Stichotrichia</taxon>
        <taxon>Sporadotrichida</taxon>
        <taxon>Oxytrichidae</taxon>
        <taxon>Stylonychinae</taxon>
        <taxon>Stylonychia</taxon>
    </lineage>
</organism>
<keyword evidence="2" id="KW-0812">Transmembrane</keyword>
<gene>
    <name evidence="3" type="primary">Contig18941.g911</name>
    <name evidence="3" type="ORF">STYLEM_19183</name>
</gene>
<reference evidence="3 4" key="1">
    <citation type="submission" date="2014-06" db="EMBL/GenBank/DDBJ databases">
        <authorList>
            <person name="Swart Estienne"/>
        </authorList>
    </citation>
    <scope>NUCLEOTIDE SEQUENCE [LARGE SCALE GENOMIC DNA]</scope>
    <source>
        <strain evidence="3 4">130c</strain>
    </source>
</reference>
<dbReference type="AlphaFoldDB" id="A0A078B911"/>
<feature type="transmembrane region" description="Helical" evidence="2">
    <location>
        <begin position="154"/>
        <end position="178"/>
    </location>
</feature>
<feature type="transmembrane region" description="Helical" evidence="2">
    <location>
        <begin position="119"/>
        <end position="142"/>
    </location>
</feature>
<evidence type="ECO:0008006" key="5">
    <source>
        <dbReference type="Google" id="ProtNLM"/>
    </source>
</evidence>
<evidence type="ECO:0000313" key="3">
    <source>
        <dbReference type="EMBL" id="CDW90043.1"/>
    </source>
</evidence>
<protein>
    <recommendedName>
        <fullName evidence="5">Transmembrane protein</fullName>
    </recommendedName>
</protein>
<name>A0A078B911_STYLE</name>
<dbReference type="InParanoid" id="A0A078B911"/>
<proteinExistence type="predicted"/>
<sequence>MVQTCCRKFRLKTGIQIIFAIDISALFFYLANFLVVIMIKIDTAFIRSQINQEMQIQIQSGNKNIISLEEAEKLAEIALSLIIFSGILQSVFHTCRVVGFILMRFFYDQFERRKTCYRIRIITAVSQIILVGTNLLVNGIFMYKSQGATSFISFPAICVYSSILTYSLALDIYFSCVYKSYYLKSKSKDKHYYQKKIAQQKIQSAQNNRHPQTNATLNYLQSIFAGALNTSENLDQSYNSNDSSPYKNQNDDTSDIVFSVIACQTEQDQSMQGKDIHITNRVTFGPGKSKQTKRNYEEFLDE</sequence>
<accession>A0A078B911</accession>
<feature type="transmembrane region" description="Helical" evidence="2">
    <location>
        <begin position="17"/>
        <end position="39"/>
    </location>
</feature>
<evidence type="ECO:0000256" key="2">
    <source>
        <dbReference type="SAM" id="Phobius"/>
    </source>
</evidence>
<keyword evidence="2" id="KW-0472">Membrane</keyword>
<keyword evidence="2" id="KW-1133">Transmembrane helix</keyword>
<feature type="region of interest" description="Disordered" evidence="1">
    <location>
        <begin position="283"/>
        <end position="302"/>
    </location>
</feature>
<keyword evidence="4" id="KW-1185">Reference proteome</keyword>
<evidence type="ECO:0000256" key="1">
    <source>
        <dbReference type="SAM" id="MobiDB-lite"/>
    </source>
</evidence>
<feature type="transmembrane region" description="Helical" evidence="2">
    <location>
        <begin position="77"/>
        <end position="107"/>
    </location>
</feature>
<evidence type="ECO:0000313" key="4">
    <source>
        <dbReference type="Proteomes" id="UP000039865"/>
    </source>
</evidence>